<reference evidence="4" key="1">
    <citation type="submission" date="2021-01" db="EMBL/GenBank/DDBJ databases">
        <title>Genomic Encyclopedia of Type Strains, Phase IV (KMG-IV): sequencing the most valuable type-strain genomes for metagenomic binning, comparative biology and taxonomic classification.</title>
        <authorList>
            <person name="Goeker M."/>
        </authorList>
    </citation>
    <scope>NUCLEOTIDE SEQUENCE</scope>
    <source>
        <strain evidence="4">DSM 25523</strain>
    </source>
</reference>
<dbReference type="SUPFAM" id="SSF51261">
    <property type="entry name" value="Duplicated hybrid motif"/>
    <property type="match status" value="1"/>
</dbReference>
<dbReference type="Proteomes" id="UP000717624">
    <property type="component" value="Unassembled WGS sequence"/>
</dbReference>
<dbReference type="CDD" id="cd12797">
    <property type="entry name" value="M23_peptidase"/>
    <property type="match status" value="1"/>
</dbReference>
<protein>
    <submittedName>
        <fullName evidence="4">Stage IV sporulation protein FA</fullName>
    </submittedName>
</protein>
<keyword evidence="2" id="KW-0472">Membrane</keyword>
<feature type="transmembrane region" description="Helical" evidence="2">
    <location>
        <begin position="67"/>
        <end position="85"/>
    </location>
</feature>
<evidence type="ECO:0000256" key="2">
    <source>
        <dbReference type="SAM" id="Phobius"/>
    </source>
</evidence>
<sequence length="263" mass="30014">MFDEIERVKERRRERLERIRHQSRESMASFEEEWNHSIGDPYIAGAYLDTTANKDEQLNRLPPQRRFGLQLFFSALLIGIAYLLFQTSLSFPDAWKETAYQVMTRDFNFSGVSKWYQARFGQLPTILPAFSPEKNALPVSTAPNLQDWQLPNSWKLVKPFEPNNPKVVMDVGATGEVVNSGTSWVAFVGEKPGYGKTVVLRLSKGREVWLGNMETVKVAENDFLKAGDVIGIAQTFDQASRYVFVTMKQQEHYVDPLDVGPLD</sequence>
<dbReference type="AlphaFoldDB" id="A0A938XTW0"/>
<dbReference type="InterPro" id="IPR011055">
    <property type="entry name" value="Dup_hybrid_motif"/>
</dbReference>
<dbReference type="Pfam" id="PF01551">
    <property type="entry name" value="Peptidase_M23"/>
    <property type="match status" value="1"/>
</dbReference>
<proteinExistence type="predicted"/>
<evidence type="ECO:0000313" key="5">
    <source>
        <dbReference type="Proteomes" id="UP000717624"/>
    </source>
</evidence>
<dbReference type="InterPro" id="IPR016047">
    <property type="entry name" value="M23ase_b-sheet_dom"/>
</dbReference>
<keyword evidence="1" id="KW-0175">Coiled coil</keyword>
<dbReference type="Gene3D" id="2.70.70.10">
    <property type="entry name" value="Glucose Permease (Domain IIA)"/>
    <property type="match status" value="1"/>
</dbReference>
<evidence type="ECO:0000313" key="4">
    <source>
        <dbReference type="EMBL" id="MBM7590017.1"/>
    </source>
</evidence>
<dbReference type="RefSeq" id="WP_204517723.1">
    <property type="nucleotide sequence ID" value="NZ_BAABIN010000007.1"/>
</dbReference>
<feature type="domain" description="M23ase beta-sheet core" evidence="3">
    <location>
        <begin position="176"/>
        <end position="256"/>
    </location>
</feature>
<gene>
    <name evidence="4" type="ORF">JOD01_001618</name>
</gene>
<name>A0A938XTW0_9BACL</name>
<evidence type="ECO:0000256" key="1">
    <source>
        <dbReference type="SAM" id="Coils"/>
    </source>
</evidence>
<evidence type="ECO:0000259" key="3">
    <source>
        <dbReference type="Pfam" id="PF01551"/>
    </source>
</evidence>
<keyword evidence="5" id="KW-1185">Reference proteome</keyword>
<keyword evidence="2" id="KW-1133">Transmembrane helix</keyword>
<accession>A0A938XTW0</accession>
<feature type="coiled-coil region" evidence="1">
    <location>
        <begin position="2"/>
        <end position="33"/>
    </location>
</feature>
<keyword evidence="2" id="KW-0812">Transmembrane</keyword>
<comment type="caution">
    <text evidence="4">The sequence shown here is derived from an EMBL/GenBank/DDBJ whole genome shotgun (WGS) entry which is preliminary data.</text>
</comment>
<dbReference type="EMBL" id="JAFBEB010000004">
    <property type="protein sequence ID" value="MBM7590017.1"/>
    <property type="molecule type" value="Genomic_DNA"/>
</dbReference>
<organism evidence="4 5">
    <name type="scientific">Brevibacillus fulvus</name>
    <dbReference type="NCBI Taxonomy" id="1125967"/>
    <lineage>
        <taxon>Bacteria</taxon>
        <taxon>Bacillati</taxon>
        <taxon>Bacillota</taxon>
        <taxon>Bacilli</taxon>
        <taxon>Bacillales</taxon>
        <taxon>Paenibacillaceae</taxon>
        <taxon>Brevibacillus</taxon>
    </lineage>
</organism>